<proteinExistence type="predicted"/>
<evidence type="ECO:0000256" key="1">
    <source>
        <dbReference type="SAM" id="Phobius"/>
    </source>
</evidence>
<accession>A0A1E1F1P1</accession>
<organism evidence="2 3">
    <name type="scientific">Sphingobium cloacae</name>
    <dbReference type="NCBI Taxonomy" id="120107"/>
    <lineage>
        <taxon>Bacteria</taxon>
        <taxon>Pseudomonadati</taxon>
        <taxon>Pseudomonadota</taxon>
        <taxon>Alphaproteobacteria</taxon>
        <taxon>Sphingomonadales</taxon>
        <taxon>Sphingomonadaceae</taxon>
        <taxon>Sphingobium</taxon>
    </lineage>
</organism>
<keyword evidence="1" id="KW-0812">Transmembrane</keyword>
<dbReference type="RefSeq" id="WP_231923380.1">
    <property type="nucleotide sequence ID" value="NZ_AP017655.1"/>
</dbReference>
<keyword evidence="1" id="KW-0472">Membrane</keyword>
<dbReference type="Proteomes" id="UP000218272">
    <property type="component" value="Chromosome SCLO_1"/>
</dbReference>
<evidence type="ECO:0000313" key="3">
    <source>
        <dbReference type="Proteomes" id="UP000218272"/>
    </source>
</evidence>
<dbReference type="EMBL" id="AP017655">
    <property type="protein sequence ID" value="BAV64426.1"/>
    <property type="molecule type" value="Genomic_DNA"/>
</dbReference>
<feature type="transmembrane region" description="Helical" evidence="1">
    <location>
        <begin position="12"/>
        <end position="34"/>
    </location>
</feature>
<keyword evidence="1" id="KW-1133">Transmembrane helix</keyword>
<feature type="transmembrane region" description="Helical" evidence="1">
    <location>
        <begin position="455"/>
        <end position="478"/>
    </location>
</feature>
<gene>
    <name evidence="2" type="ORF">SCLO_1013860</name>
</gene>
<dbReference type="PANTHER" id="PTHR34219:SF6">
    <property type="entry name" value="BLR3280 PROTEIN"/>
    <property type="match status" value="1"/>
</dbReference>
<dbReference type="PANTHER" id="PTHR34219">
    <property type="entry name" value="IRON-REGULATED INNER MEMBRANE PROTEIN-RELATED"/>
    <property type="match status" value="1"/>
</dbReference>
<dbReference type="Pfam" id="PF03929">
    <property type="entry name" value="PepSY_TM"/>
    <property type="match status" value="1"/>
</dbReference>
<name>A0A1E1F1P1_9SPHN</name>
<feature type="transmembrane region" description="Helical" evidence="1">
    <location>
        <begin position="215"/>
        <end position="237"/>
    </location>
</feature>
<protein>
    <submittedName>
        <fullName evidence="2">PepSY-associated TM helix</fullName>
    </submittedName>
</protein>
<reference evidence="2 3" key="1">
    <citation type="submission" date="2016-10" db="EMBL/GenBank/DDBJ databases">
        <title>Complete Genome Sequence of the Nonylphenol-Degrading Bacterium Sphingobium cloacae JCM 10874T.</title>
        <authorList>
            <person name="Ootsuka M."/>
            <person name="Nishizawa T."/>
            <person name="Ohta H."/>
        </authorList>
    </citation>
    <scope>NUCLEOTIDE SEQUENCE [LARGE SCALE GENOMIC DNA]</scope>
    <source>
        <strain evidence="2 3">JCM 10874</strain>
    </source>
</reference>
<dbReference type="AlphaFoldDB" id="A0A1E1F1P1"/>
<keyword evidence="3" id="KW-1185">Reference proteome</keyword>
<dbReference type="KEGG" id="sclo:SCLO_1013860"/>
<sequence>MLLRPVLFLHRWLGIVVGLLMTIWCLSGFVMMYVDYPRLLPAEQLQGLAPLQLPDAARLDHVDLPPALSLSRASIEMMADRPVLRIAPAMGADRSIEQMRITANRFDLATGAALEHVPYPELRKVAATFGQYSAIHGGVGALKETSIDQWNVQAHGMNAPLFRADYADRAGTQVYIAAASGEVVQQTTRAERFWGWLGAVPHWLYPTLLRQNGPLWVQVVIWTSLTGCFLTLTGLWAGVARLRRKREGGIGSPFRGIWWWHHIFGLWFGVLTLTWVASGLFSMNPWGFLGSMAGYTESRQLAGRMDWASVREAFAARPRLPEDTVRLDAAPLRGRIYLTATTRSGRIVRFDDAGRPAPLDRAALTKALAYVGPLSRLDLLTEEDGYYYKHKYEVKLPVWRAILANPQATRLYIDPDSGTLIRAIDREGRRFRWLMNGLHSLDLPGLRTRPLWDLVVLPLLAMVTLVCATGTWMGIGKLRRDARRWRRRRRRAAEDRLKARSKATPRPASP</sequence>
<dbReference type="InterPro" id="IPR005625">
    <property type="entry name" value="PepSY-ass_TM"/>
</dbReference>
<evidence type="ECO:0000313" key="2">
    <source>
        <dbReference type="EMBL" id="BAV64426.1"/>
    </source>
</evidence>
<feature type="transmembrane region" description="Helical" evidence="1">
    <location>
        <begin position="258"/>
        <end position="281"/>
    </location>
</feature>